<dbReference type="FunFam" id="2.60.40.10:FF:000142">
    <property type="entry name" value="V-set domain-containing T-cell activation inhibitor 1"/>
    <property type="match status" value="1"/>
</dbReference>
<dbReference type="InterPro" id="IPR050504">
    <property type="entry name" value="IgSF_BTN/MOG"/>
</dbReference>
<dbReference type="GO" id="GO:1903037">
    <property type="term" value="P:regulation of leukocyte cell-cell adhesion"/>
    <property type="evidence" value="ECO:0007669"/>
    <property type="project" value="UniProtKB-ARBA"/>
</dbReference>
<accession>A0A401PSN9</accession>
<evidence type="ECO:0000256" key="7">
    <source>
        <dbReference type="SAM" id="SignalP"/>
    </source>
</evidence>
<dbReference type="InterPro" id="IPR013783">
    <property type="entry name" value="Ig-like_fold"/>
</dbReference>
<evidence type="ECO:0000256" key="3">
    <source>
        <dbReference type="ARBA" id="ARBA00023136"/>
    </source>
</evidence>
<keyword evidence="6" id="KW-0393">Immunoglobulin domain</keyword>
<dbReference type="PANTHER" id="PTHR24100">
    <property type="entry name" value="BUTYROPHILIN"/>
    <property type="match status" value="1"/>
</dbReference>
<dbReference type="GO" id="GO:0005102">
    <property type="term" value="F:signaling receptor binding"/>
    <property type="evidence" value="ECO:0007669"/>
    <property type="project" value="TreeGrafter"/>
</dbReference>
<keyword evidence="5" id="KW-0325">Glycoprotein</keyword>
<gene>
    <name evidence="9" type="ORF">scyTo_0016524</name>
</gene>
<reference evidence="9 10" key="1">
    <citation type="journal article" date="2018" name="Nat. Ecol. Evol.">
        <title>Shark genomes provide insights into elasmobranch evolution and the origin of vertebrates.</title>
        <authorList>
            <person name="Hara Y"/>
            <person name="Yamaguchi K"/>
            <person name="Onimaru K"/>
            <person name="Kadota M"/>
            <person name="Koyanagi M"/>
            <person name="Keeley SD"/>
            <person name="Tatsumi K"/>
            <person name="Tanaka K"/>
            <person name="Motone F"/>
            <person name="Kageyama Y"/>
            <person name="Nozu R"/>
            <person name="Adachi N"/>
            <person name="Nishimura O"/>
            <person name="Nakagawa R"/>
            <person name="Tanegashima C"/>
            <person name="Kiyatake I"/>
            <person name="Matsumoto R"/>
            <person name="Murakumo K"/>
            <person name="Nishida K"/>
            <person name="Terakita A"/>
            <person name="Kuratani S"/>
            <person name="Sato K"/>
            <person name="Hyodo S Kuraku.S."/>
        </authorList>
    </citation>
    <scope>NUCLEOTIDE SEQUENCE [LARGE SCALE GENOMIC DNA]</scope>
</reference>
<dbReference type="Proteomes" id="UP000288216">
    <property type="component" value="Unassembled WGS sequence"/>
</dbReference>
<dbReference type="InterPro" id="IPR036179">
    <property type="entry name" value="Ig-like_dom_sf"/>
</dbReference>
<evidence type="ECO:0000259" key="8">
    <source>
        <dbReference type="PROSITE" id="PS50835"/>
    </source>
</evidence>
<dbReference type="PROSITE" id="PS50835">
    <property type="entry name" value="IG_LIKE"/>
    <property type="match status" value="1"/>
</dbReference>
<keyword evidence="3" id="KW-0472">Membrane</keyword>
<keyword evidence="10" id="KW-1185">Reference proteome</keyword>
<dbReference type="Pfam" id="PF07686">
    <property type="entry name" value="V-set"/>
    <property type="match status" value="1"/>
</dbReference>
<dbReference type="AlphaFoldDB" id="A0A401PSN9"/>
<evidence type="ECO:0000256" key="4">
    <source>
        <dbReference type="ARBA" id="ARBA00023157"/>
    </source>
</evidence>
<keyword evidence="2 7" id="KW-0732">Signal</keyword>
<evidence type="ECO:0000256" key="1">
    <source>
        <dbReference type="ARBA" id="ARBA00004370"/>
    </source>
</evidence>
<dbReference type="GO" id="GO:0001817">
    <property type="term" value="P:regulation of cytokine production"/>
    <property type="evidence" value="ECO:0007669"/>
    <property type="project" value="TreeGrafter"/>
</dbReference>
<keyword evidence="4" id="KW-1015">Disulfide bond</keyword>
<dbReference type="InterPro" id="IPR003599">
    <property type="entry name" value="Ig_sub"/>
</dbReference>
<organism evidence="9 10">
    <name type="scientific">Scyliorhinus torazame</name>
    <name type="common">Cloudy catshark</name>
    <name type="synonym">Catulus torazame</name>
    <dbReference type="NCBI Taxonomy" id="75743"/>
    <lineage>
        <taxon>Eukaryota</taxon>
        <taxon>Metazoa</taxon>
        <taxon>Chordata</taxon>
        <taxon>Craniata</taxon>
        <taxon>Vertebrata</taxon>
        <taxon>Chondrichthyes</taxon>
        <taxon>Elasmobranchii</taxon>
        <taxon>Galeomorphii</taxon>
        <taxon>Galeoidea</taxon>
        <taxon>Carcharhiniformes</taxon>
        <taxon>Scyliorhinidae</taxon>
        <taxon>Scyliorhinus</taxon>
    </lineage>
</organism>
<evidence type="ECO:0000313" key="10">
    <source>
        <dbReference type="Proteomes" id="UP000288216"/>
    </source>
</evidence>
<evidence type="ECO:0000256" key="6">
    <source>
        <dbReference type="ARBA" id="ARBA00023319"/>
    </source>
</evidence>
<protein>
    <recommendedName>
        <fullName evidence="8">Ig-like domain-containing protein</fullName>
    </recommendedName>
</protein>
<feature type="domain" description="Ig-like" evidence="8">
    <location>
        <begin position="36"/>
        <end position="130"/>
    </location>
</feature>
<sequence>MKAVHHIVLLLLVILHSVHGKFLILGPDEPVLAIAGEDVRLECQLVPDLSVSNMEVQWLKSGLDSPVHVYRNGEDAQHRDYRGRTELLKHELTKGTIILLIKNTTVFDGGKYTCFVDDRTNSGETAVTLKVIVGNTINKLKS</sequence>
<dbReference type="EMBL" id="BFAA01010026">
    <property type="protein sequence ID" value="GCB76144.1"/>
    <property type="molecule type" value="Genomic_DNA"/>
</dbReference>
<name>A0A401PSN9_SCYTO</name>
<dbReference type="OrthoDB" id="9049620at2759"/>
<dbReference type="InterPro" id="IPR013106">
    <property type="entry name" value="Ig_V-set"/>
</dbReference>
<dbReference type="STRING" id="75743.A0A401PSN9"/>
<comment type="subcellular location">
    <subcellularLocation>
        <location evidence="1">Membrane</location>
    </subcellularLocation>
</comment>
<comment type="caution">
    <text evidence="9">The sequence shown here is derived from an EMBL/GenBank/DDBJ whole genome shotgun (WGS) entry which is preliminary data.</text>
</comment>
<evidence type="ECO:0000313" key="9">
    <source>
        <dbReference type="EMBL" id="GCB76144.1"/>
    </source>
</evidence>
<dbReference type="SUPFAM" id="SSF48726">
    <property type="entry name" value="Immunoglobulin"/>
    <property type="match status" value="1"/>
</dbReference>
<feature type="chain" id="PRO_5019069080" description="Ig-like domain-containing protein" evidence="7">
    <location>
        <begin position="21"/>
        <end position="142"/>
    </location>
</feature>
<dbReference type="GO" id="GO:0050852">
    <property type="term" value="P:T cell receptor signaling pathway"/>
    <property type="evidence" value="ECO:0007669"/>
    <property type="project" value="TreeGrafter"/>
</dbReference>
<feature type="signal peptide" evidence="7">
    <location>
        <begin position="1"/>
        <end position="20"/>
    </location>
</feature>
<dbReference type="OMA" id="VVSKWMS"/>
<proteinExistence type="predicted"/>
<dbReference type="SMART" id="SM00409">
    <property type="entry name" value="IG"/>
    <property type="match status" value="1"/>
</dbReference>
<evidence type="ECO:0000256" key="5">
    <source>
        <dbReference type="ARBA" id="ARBA00023180"/>
    </source>
</evidence>
<dbReference type="InterPro" id="IPR007110">
    <property type="entry name" value="Ig-like_dom"/>
</dbReference>
<evidence type="ECO:0000256" key="2">
    <source>
        <dbReference type="ARBA" id="ARBA00022729"/>
    </source>
</evidence>
<dbReference type="GO" id="GO:0050863">
    <property type="term" value="P:regulation of T cell activation"/>
    <property type="evidence" value="ECO:0007669"/>
    <property type="project" value="UniProtKB-ARBA"/>
</dbReference>
<dbReference type="GO" id="GO:0009897">
    <property type="term" value="C:external side of plasma membrane"/>
    <property type="evidence" value="ECO:0007669"/>
    <property type="project" value="TreeGrafter"/>
</dbReference>
<dbReference type="Gene3D" id="2.60.40.10">
    <property type="entry name" value="Immunoglobulins"/>
    <property type="match status" value="1"/>
</dbReference>